<reference evidence="2" key="2">
    <citation type="journal article" date="2015" name="Data Brief">
        <title>Shoot transcriptome of the giant reed, Arundo donax.</title>
        <authorList>
            <person name="Barrero R.A."/>
            <person name="Guerrero F.D."/>
            <person name="Moolhuijzen P."/>
            <person name="Goolsby J.A."/>
            <person name="Tidwell J."/>
            <person name="Bellgard S.E."/>
            <person name="Bellgard M.I."/>
        </authorList>
    </citation>
    <scope>NUCLEOTIDE SEQUENCE</scope>
    <source>
        <tissue evidence="2">Shoot tissue taken approximately 20 cm above the soil surface</tissue>
    </source>
</reference>
<dbReference type="AlphaFoldDB" id="A0A0A9FZL8"/>
<evidence type="ECO:0000256" key="1">
    <source>
        <dbReference type="SAM" id="MobiDB-lite"/>
    </source>
</evidence>
<protein>
    <submittedName>
        <fullName evidence="2">Uncharacterized protein</fullName>
    </submittedName>
</protein>
<dbReference type="EMBL" id="GBRH01182155">
    <property type="protein sequence ID" value="JAE15741.1"/>
    <property type="molecule type" value="Transcribed_RNA"/>
</dbReference>
<proteinExistence type="predicted"/>
<sequence length="69" mass="7189">MCYTTFPQIDLPGTVAVPISLHQLRHLLLRERLAKNLFPAPLDAAAIPADARGGSDTVPGPVEAAGAEG</sequence>
<name>A0A0A9FZL8_ARUDO</name>
<evidence type="ECO:0000313" key="2">
    <source>
        <dbReference type="EMBL" id="JAE15741.1"/>
    </source>
</evidence>
<accession>A0A0A9FZL8</accession>
<reference evidence="2" key="1">
    <citation type="submission" date="2014-09" db="EMBL/GenBank/DDBJ databases">
        <authorList>
            <person name="Magalhaes I.L.F."/>
            <person name="Oliveira U."/>
            <person name="Santos F.R."/>
            <person name="Vidigal T.H.D.A."/>
            <person name="Brescovit A.D."/>
            <person name="Santos A.J."/>
        </authorList>
    </citation>
    <scope>NUCLEOTIDE SEQUENCE</scope>
    <source>
        <tissue evidence="2">Shoot tissue taken approximately 20 cm above the soil surface</tissue>
    </source>
</reference>
<organism evidence="2">
    <name type="scientific">Arundo donax</name>
    <name type="common">Giant reed</name>
    <name type="synonym">Donax arundinaceus</name>
    <dbReference type="NCBI Taxonomy" id="35708"/>
    <lineage>
        <taxon>Eukaryota</taxon>
        <taxon>Viridiplantae</taxon>
        <taxon>Streptophyta</taxon>
        <taxon>Embryophyta</taxon>
        <taxon>Tracheophyta</taxon>
        <taxon>Spermatophyta</taxon>
        <taxon>Magnoliopsida</taxon>
        <taxon>Liliopsida</taxon>
        <taxon>Poales</taxon>
        <taxon>Poaceae</taxon>
        <taxon>PACMAD clade</taxon>
        <taxon>Arundinoideae</taxon>
        <taxon>Arundineae</taxon>
        <taxon>Arundo</taxon>
    </lineage>
</organism>
<feature type="region of interest" description="Disordered" evidence="1">
    <location>
        <begin position="48"/>
        <end position="69"/>
    </location>
</feature>